<dbReference type="RefSeq" id="WP_057816174.1">
    <property type="nucleotide sequence ID" value="NZ_CP031598.1"/>
</dbReference>
<dbReference type="PROSITE" id="PS50801">
    <property type="entry name" value="STAS"/>
    <property type="match status" value="1"/>
</dbReference>
<keyword evidence="6" id="KW-1185">Reference proteome</keyword>
<feature type="domain" description="STAS" evidence="4">
    <location>
        <begin position="1"/>
        <end position="110"/>
    </location>
</feature>
<dbReference type="STRING" id="540747.SAMN04488031_101440"/>
<dbReference type="SUPFAM" id="SSF46689">
    <property type="entry name" value="Homeodomain-like"/>
    <property type="match status" value="1"/>
</dbReference>
<dbReference type="Proteomes" id="UP000051401">
    <property type="component" value="Unassembled WGS sequence"/>
</dbReference>
<dbReference type="GO" id="GO:0003700">
    <property type="term" value="F:DNA-binding transcription factor activity"/>
    <property type="evidence" value="ECO:0007669"/>
    <property type="project" value="InterPro"/>
</dbReference>
<gene>
    <name evidence="5" type="ORF">XM52_11045</name>
</gene>
<reference evidence="5 6" key="1">
    <citation type="submission" date="2015-04" db="EMBL/GenBank/DDBJ databases">
        <title>The draft genome sequence of Roseovarius indicus B108T.</title>
        <authorList>
            <person name="Li G."/>
            <person name="Lai Q."/>
            <person name="Shao Z."/>
            <person name="Yan P."/>
        </authorList>
    </citation>
    <scope>NUCLEOTIDE SEQUENCE [LARGE SCALE GENOMIC DNA]</scope>
    <source>
        <strain evidence="5 6">B108</strain>
    </source>
</reference>
<dbReference type="InterPro" id="IPR009057">
    <property type="entry name" value="Homeodomain-like_sf"/>
</dbReference>
<evidence type="ECO:0000259" key="4">
    <source>
        <dbReference type="PROSITE" id="PS50801"/>
    </source>
</evidence>
<evidence type="ECO:0000313" key="5">
    <source>
        <dbReference type="EMBL" id="KRS18074.1"/>
    </source>
</evidence>
<dbReference type="AlphaFoldDB" id="A0A0T5PAL6"/>
<comment type="caution">
    <text evidence="5">The sequence shown here is derived from an EMBL/GenBank/DDBJ whole genome shotgun (WGS) entry which is preliminary data.</text>
</comment>
<evidence type="ECO:0000313" key="6">
    <source>
        <dbReference type="Proteomes" id="UP000051401"/>
    </source>
</evidence>
<dbReference type="InterPro" id="IPR018060">
    <property type="entry name" value="HTH_AraC"/>
</dbReference>
<accession>A0A0T5PAL6</accession>
<proteinExistence type="predicted"/>
<dbReference type="Pfam" id="PF01740">
    <property type="entry name" value="STAS"/>
    <property type="match status" value="1"/>
</dbReference>
<feature type="domain" description="HTH araC/xylS-type" evidence="3">
    <location>
        <begin position="143"/>
        <end position="191"/>
    </location>
</feature>
<organism evidence="5 6">
    <name type="scientific">Roseovarius indicus</name>
    <dbReference type="NCBI Taxonomy" id="540747"/>
    <lineage>
        <taxon>Bacteria</taxon>
        <taxon>Pseudomonadati</taxon>
        <taxon>Pseudomonadota</taxon>
        <taxon>Alphaproteobacteria</taxon>
        <taxon>Rhodobacterales</taxon>
        <taxon>Roseobacteraceae</taxon>
        <taxon>Roseovarius</taxon>
    </lineage>
</organism>
<dbReference type="PROSITE" id="PS01124">
    <property type="entry name" value="HTH_ARAC_FAMILY_2"/>
    <property type="match status" value="1"/>
</dbReference>
<name>A0A0T5PAL6_9RHOB</name>
<dbReference type="InterPro" id="IPR002645">
    <property type="entry name" value="STAS_dom"/>
</dbReference>
<dbReference type="PATRIC" id="fig|540747.5.peg.5135"/>
<dbReference type="GO" id="GO:0043565">
    <property type="term" value="F:sequence-specific DNA binding"/>
    <property type="evidence" value="ECO:0007669"/>
    <property type="project" value="InterPro"/>
</dbReference>
<keyword evidence="2" id="KW-0804">Transcription</keyword>
<dbReference type="SUPFAM" id="SSF52091">
    <property type="entry name" value="SpoIIaa-like"/>
    <property type="match status" value="1"/>
</dbReference>
<dbReference type="Gene3D" id="3.30.750.24">
    <property type="entry name" value="STAS domain"/>
    <property type="match status" value="1"/>
</dbReference>
<protein>
    <recommendedName>
        <fullName evidence="7">Anti-anti-sigma factor</fullName>
    </recommendedName>
</protein>
<sequence>MHISITTLDDILVAELSGALTCMAAGPVYDALVRHVDETACRLIVDMSGVTRLTRAGVRGLVVAAKLCVTHGGKMRICGADASATLLLTSLGFRHILKLEPSVEAAVMALGDTADTAGAGVAPVPENWPDGSVTRTQFAEINRVEHARYLIAEAELPFEFVARTCGFDSAKAMGCAFLRHLGIPPSYFAERAATAREMSRVQMTG</sequence>
<dbReference type="Gene3D" id="1.10.10.60">
    <property type="entry name" value="Homeodomain-like"/>
    <property type="match status" value="1"/>
</dbReference>
<dbReference type="PANTHER" id="PTHR33495:SF2">
    <property type="entry name" value="ANTI-SIGMA FACTOR ANTAGONIST TM_1081-RELATED"/>
    <property type="match status" value="1"/>
</dbReference>
<dbReference type="EMBL" id="LAXI01000005">
    <property type="protein sequence ID" value="KRS18074.1"/>
    <property type="molecule type" value="Genomic_DNA"/>
</dbReference>
<evidence type="ECO:0000256" key="2">
    <source>
        <dbReference type="ARBA" id="ARBA00023163"/>
    </source>
</evidence>
<evidence type="ECO:0000259" key="3">
    <source>
        <dbReference type="PROSITE" id="PS01124"/>
    </source>
</evidence>
<evidence type="ECO:0008006" key="7">
    <source>
        <dbReference type="Google" id="ProtNLM"/>
    </source>
</evidence>
<keyword evidence="1" id="KW-0805">Transcription regulation</keyword>
<evidence type="ECO:0000256" key="1">
    <source>
        <dbReference type="ARBA" id="ARBA00023015"/>
    </source>
</evidence>
<dbReference type="GO" id="GO:0043856">
    <property type="term" value="F:anti-sigma factor antagonist activity"/>
    <property type="evidence" value="ECO:0007669"/>
    <property type="project" value="TreeGrafter"/>
</dbReference>
<dbReference type="CDD" id="cd07043">
    <property type="entry name" value="STAS_anti-anti-sigma_factors"/>
    <property type="match status" value="1"/>
</dbReference>
<dbReference type="PANTHER" id="PTHR33495">
    <property type="entry name" value="ANTI-SIGMA FACTOR ANTAGONIST TM_1081-RELATED-RELATED"/>
    <property type="match status" value="1"/>
</dbReference>
<dbReference type="InterPro" id="IPR036513">
    <property type="entry name" value="STAS_dom_sf"/>
</dbReference>